<dbReference type="EMBL" id="RBNI01009693">
    <property type="protein sequence ID" value="RUP44064.1"/>
    <property type="molecule type" value="Genomic_DNA"/>
</dbReference>
<accession>A0A433CZQ1</accession>
<organism evidence="3 4">
    <name type="scientific">Jimgerdemannia flammicorona</name>
    <dbReference type="NCBI Taxonomy" id="994334"/>
    <lineage>
        <taxon>Eukaryota</taxon>
        <taxon>Fungi</taxon>
        <taxon>Fungi incertae sedis</taxon>
        <taxon>Mucoromycota</taxon>
        <taxon>Mucoromycotina</taxon>
        <taxon>Endogonomycetes</taxon>
        <taxon>Endogonales</taxon>
        <taxon>Endogonaceae</taxon>
        <taxon>Jimgerdemannia</taxon>
    </lineage>
</organism>
<protein>
    <submittedName>
        <fullName evidence="3">Uncharacterized protein</fullName>
    </submittedName>
</protein>
<evidence type="ECO:0000256" key="2">
    <source>
        <dbReference type="SAM" id="Phobius"/>
    </source>
</evidence>
<sequence>MSSQSVPVTPSAANTTPNASAVPINLAPTDSKTASKEFIRNMLRMGLTMTLDIALPVALYYIIKPYLAPIWALLISGTPPLIMIIYGLIFHRRIDFISVIVLVAFVLSAILAIVDGEPRLLLLRESAITCVIGLIFLFSLVPFRVGSYINRPLIYRISTQTFPMPPVVFSDGTEMPRSEWLWQNLPRYRHDMRLMSAAWGIGMLSEFIAKVIMIESSLTIDGIVLIGNIVLGSITGGLILFNVVYGRRVRARAMADAEDAANTTPNASVVPINLAPTDSKTASKEFIRNMLRMGLTMTLDIVLPVALYYIIKPYLAPIWALLISGTPPLIMIIYGLIFHRQIDFISVIVLVAFVLSAILAIVDGEPRLLLLRESAITCVIGLIFLSSLVPFRIGSYINRPLVYRISTQTFPMPPVKFSDGTEMPRSEWLWQNLPRYRHDMRLMSAAWGIGMLAEFIAKVIMIESSLTIDGIVLFGNIVLGSVTGGLTLFNVFYGRRVRARSAADTEKFAEMNA</sequence>
<name>A0A433CZQ1_9FUNG</name>
<keyword evidence="2" id="KW-1133">Transmembrane helix</keyword>
<feature type="transmembrane region" description="Helical" evidence="2">
    <location>
        <begin position="69"/>
        <end position="89"/>
    </location>
</feature>
<feature type="transmembrane region" description="Helical" evidence="2">
    <location>
        <begin position="344"/>
        <end position="362"/>
    </location>
</feature>
<feature type="transmembrane region" description="Helical" evidence="2">
    <location>
        <begin position="317"/>
        <end position="337"/>
    </location>
</feature>
<proteinExistence type="predicted"/>
<feature type="transmembrane region" description="Helical" evidence="2">
    <location>
        <begin position="290"/>
        <end position="311"/>
    </location>
</feature>
<reference evidence="3 4" key="1">
    <citation type="journal article" date="2018" name="New Phytol.">
        <title>Phylogenomics of Endogonaceae and evolution of mycorrhizas within Mucoromycota.</title>
        <authorList>
            <person name="Chang Y."/>
            <person name="Desiro A."/>
            <person name="Na H."/>
            <person name="Sandor L."/>
            <person name="Lipzen A."/>
            <person name="Clum A."/>
            <person name="Barry K."/>
            <person name="Grigoriev I.V."/>
            <person name="Martin F.M."/>
            <person name="Stajich J.E."/>
            <person name="Smith M.E."/>
            <person name="Bonito G."/>
            <person name="Spatafora J.W."/>
        </authorList>
    </citation>
    <scope>NUCLEOTIDE SEQUENCE [LARGE SCALE GENOMIC DNA]</scope>
    <source>
        <strain evidence="3 4">GMNB39</strain>
    </source>
</reference>
<evidence type="ECO:0000313" key="3">
    <source>
        <dbReference type="EMBL" id="RUP44064.1"/>
    </source>
</evidence>
<feature type="transmembrane region" description="Helical" evidence="2">
    <location>
        <begin position="42"/>
        <end position="63"/>
    </location>
</feature>
<comment type="caution">
    <text evidence="3">The sequence shown here is derived from an EMBL/GenBank/DDBJ whole genome shotgun (WGS) entry which is preliminary data.</text>
</comment>
<feature type="transmembrane region" description="Helical" evidence="2">
    <location>
        <begin position="126"/>
        <end position="146"/>
    </location>
</feature>
<feature type="transmembrane region" description="Helical" evidence="2">
    <location>
        <begin position="442"/>
        <end position="461"/>
    </location>
</feature>
<gene>
    <name evidence="3" type="ORF">BC936DRAFT_149986</name>
</gene>
<keyword evidence="2" id="KW-0812">Transmembrane</keyword>
<feature type="compositionally biased region" description="Polar residues" evidence="1">
    <location>
        <begin position="1"/>
        <end position="19"/>
    </location>
</feature>
<feature type="transmembrane region" description="Helical" evidence="2">
    <location>
        <begin position="96"/>
        <end position="114"/>
    </location>
</feature>
<evidence type="ECO:0000313" key="4">
    <source>
        <dbReference type="Proteomes" id="UP000268093"/>
    </source>
</evidence>
<dbReference type="NCBIfam" id="NF041646">
    <property type="entry name" value="VC0807_fam"/>
    <property type="match status" value="2"/>
</dbReference>
<feature type="transmembrane region" description="Helical" evidence="2">
    <location>
        <begin position="225"/>
        <end position="245"/>
    </location>
</feature>
<dbReference type="OrthoDB" id="10043543at2759"/>
<keyword evidence="2" id="KW-0472">Membrane</keyword>
<feature type="region of interest" description="Disordered" evidence="1">
    <location>
        <begin position="1"/>
        <end position="26"/>
    </location>
</feature>
<feature type="transmembrane region" description="Helical" evidence="2">
    <location>
        <begin position="473"/>
        <end position="493"/>
    </location>
</feature>
<feature type="transmembrane region" description="Helical" evidence="2">
    <location>
        <begin position="374"/>
        <end position="394"/>
    </location>
</feature>
<dbReference type="AlphaFoldDB" id="A0A433CZQ1"/>
<evidence type="ECO:0000256" key="1">
    <source>
        <dbReference type="SAM" id="MobiDB-lite"/>
    </source>
</evidence>
<keyword evidence="4" id="KW-1185">Reference proteome</keyword>
<dbReference type="Proteomes" id="UP000268093">
    <property type="component" value="Unassembled WGS sequence"/>
</dbReference>
<feature type="transmembrane region" description="Helical" evidence="2">
    <location>
        <begin position="194"/>
        <end position="213"/>
    </location>
</feature>